<accession>A0AA88XA94</accession>
<evidence type="ECO:0000313" key="3">
    <source>
        <dbReference type="Proteomes" id="UP001188597"/>
    </source>
</evidence>
<dbReference type="PANTHER" id="PTHR47481">
    <property type="match status" value="1"/>
</dbReference>
<dbReference type="Proteomes" id="UP001188597">
    <property type="component" value="Unassembled WGS sequence"/>
</dbReference>
<name>A0AA88XA94_9ASTE</name>
<keyword evidence="3" id="KW-1185">Reference proteome</keyword>
<dbReference type="EMBL" id="JAVXUP010000190">
    <property type="protein sequence ID" value="KAK3034865.1"/>
    <property type="molecule type" value="Genomic_DNA"/>
</dbReference>
<dbReference type="Pfam" id="PF13961">
    <property type="entry name" value="DUF4219"/>
    <property type="match status" value="1"/>
</dbReference>
<organism evidence="2 3">
    <name type="scientific">Escallonia herrerae</name>
    <dbReference type="NCBI Taxonomy" id="1293975"/>
    <lineage>
        <taxon>Eukaryota</taxon>
        <taxon>Viridiplantae</taxon>
        <taxon>Streptophyta</taxon>
        <taxon>Embryophyta</taxon>
        <taxon>Tracheophyta</taxon>
        <taxon>Spermatophyta</taxon>
        <taxon>Magnoliopsida</taxon>
        <taxon>eudicotyledons</taxon>
        <taxon>Gunneridae</taxon>
        <taxon>Pentapetalae</taxon>
        <taxon>asterids</taxon>
        <taxon>campanulids</taxon>
        <taxon>Escalloniales</taxon>
        <taxon>Escalloniaceae</taxon>
        <taxon>Escallonia</taxon>
    </lineage>
</organism>
<dbReference type="PANTHER" id="PTHR47481:SF36">
    <property type="entry name" value="CCHC-TYPE DOMAIN-CONTAINING PROTEIN"/>
    <property type="match status" value="1"/>
</dbReference>
<evidence type="ECO:0000259" key="1">
    <source>
        <dbReference type="Pfam" id="PF13961"/>
    </source>
</evidence>
<comment type="caution">
    <text evidence="2">The sequence shown here is derived from an EMBL/GenBank/DDBJ whole genome shotgun (WGS) entry which is preliminary data.</text>
</comment>
<proteinExistence type="predicted"/>
<dbReference type="AlphaFoldDB" id="A0AA88XA94"/>
<feature type="domain" description="DUF4219" evidence="1">
    <location>
        <begin position="13"/>
        <end position="39"/>
    </location>
</feature>
<sequence>MTDLDAVDRTKKLNNINYNTWSTCMMSYMQGQDLWEVVNSSEVTQLEAEDVNGGLRKWKIKAGKAMFALKSTVEEDISELDPQALIRETRMKQIIIHGLRPEYRGFVATVQGWQTQPSLVKFENLLAGQEALAKQMGRASPKGQEEVVANKGR</sequence>
<reference evidence="2" key="1">
    <citation type="submission" date="2022-12" db="EMBL/GenBank/DDBJ databases">
        <title>Draft genome assemblies for two species of Escallonia (Escalloniales).</title>
        <authorList>
            <person name="Chanderbali A."/>
            <person name="Dervinis C."/>
            <person name="Anghel I."/>
            <person name="Soltis D."/>
            <person name="Soltis P."/>
            <person name="Zapata F."/>
        </authorList>
    </citation>
    <scope>NUCLEOTIDE SEQUENCE</scope>
    <source>
        <strain evidence="2">UCBG64.0493</strain>
        <tissue evidence="2">Leaf</tissue>
    </source>
</reference>
<evidence type="ECO:0000313" key="2">
    <source>
        <dbReference type="EMBL" id="KAK3034865.1"/>
    </source>
</evidence>
<protein>
    <recommendedName>
        <fullName evidence="1">DUF4219 domain-containing protein</fullName>
    </recommendedName>
</protein>
<dbReference type="InterPro" id="IPR025314">
    <property type="entry name" value="DUF4219"/>
</dbReference>
<gene>
    <name evidence="2" type="ORF">RJ639_032320</name>
</gene>